<proteinExistence type="inferred from homology"/>
<accession>A0ABU6MKD6</accession>
<comment type="similarity">
    <text evidence="2">Belongs to the autoinducer-2 exporter (AI-2E) (TC 2.A.86) family.</text>
</comment>
<evidence type="ECO:0000256" key="4">
    <source>
        <dbReference type="ARBA" id="ARBA00022475"/>
    </source>
</evidence>
<evidence type="ECO:0000313" key="10">
    <source>
        <dbReference type="Proteomes" id="UP001341444"/>
    </source>
</evidence>
<feature type="transmembrane region" description="Helical" evidence="8">
    <location>
        <begin position="155"/>
        <end position="177"/>
    </location>
</feature>
<evidence type="ECO:0000256" key="2">
    <source>
        <dbReference type="ARBA" id="ARBA00009773"/>
    </source>
</evidence>
<feature type="transmembrane region" description="Helical" evidence="8">
    <location>
        <begin position="241"/>
        <end position="268"/>
    </location>
</feature>
<organism evidence="9 10">
    <name type="scientific">Heyndrickxia acidicola</name>
    <dbReference type="NCBI Taxonomy" id="209389"/>
    <lineage>
        <taxon>Bacteria</taxon>
        <taxon>Bacillati</taxon>
        <taxon>Bacillota</taxon>
        <taxon>Bacilli</taxon>
        <taxon>Bacillales</taxon>
        <taxon>Bacillaceae</taxon>
        <taxon>Heyndrickxia</taxon>
    </lineage>
</organism>
<evidence type="ECO:0000313" key="9">
    <source>
        <dbReference type="EMBL" id="MED1203702.1"/>
    </source>
</evidence>
<evidence type="ECO:0000256" key="8">
    <source>
        <dbReference type="SAM" id="Phobius"/>
    </source>
</evidence>
<sequence>MWINKPFFKYAVGTILVLIIIYLFGKIDYFLWPFQKLIAAIFFPILVSGALYYLLRPLVNGLSRYIPKTGSILFIFLVFIGVVYAAVQYGSTIVNQQIVQLSQHLPEKIKQLSSESSSIIGRNNAKFVSLEVAEQKLTTYLSSFSMKASQNIVDIVKTVAGIATVFIIVPFILFYFLKDDHKLKHYLLKFIPAEHEEEGSQILQEVDKTLSSYTIGQFIIAITDGALLFLGYLIIGLDNALIVSLFATCMTVVPFVGALIGVVPALLMGFMQGTFMPIKVLVVLLIVQQLEGNLISPLIMGNRLNIHPLTIILILLISGSIYGFVGILISIPVYSVVKVIISNFLRFYKLRHFRN</sequence>
<dbReference type="Proteomes" id="UP001341444">
    <property type="component" value="Unassembled WGS sequence"/>
</dbReference>
<evidence type="ECO:0000256" key="7">
    <source>
        <dbReference type="ARBA" id="ARBA00023136"/>
    </source>
</evidence>
<gene>
    <name evidence="9" type="ORF">P4T90_11550</name>
</gene>
<feature type="transmembrane region" description="Helical" evidence="8">
    <location>
        <begin position="37"/>
        <end position="55"/>
    </location>
</feature>
<keyword evidence="3" id="KW-0813">Transport</keyword>
<protein>
    <submittedName>
        <fullName evidence="9">AI-2E family transporter</fullName>
    </submittedName>
</protein>
<dbReference type="RefSeq" id="WP_066268690.1">
    <property type="nucleotide sequence ID" value="NZ_JARMAB010000014.1"/>
</dbReference>
<dbReference type="InterPro" id="IPR002549">
    <property type="entry name" value="AI-2E-like"/>
</dbReference>
<comment type="subcellular location">
    <subcellularLocation>
        <location evidence="1">Cell membrane</location>
        <topology evidence="1">Multi-pass membrane protein</topology>
    </subcellularLocation>
</comment>
<keyword evidence="10" id="KW-1185">Reference proteome</keyword>
<evidence type="ECO:0000256" key="1">
    <source>
        <dbReference type="ARBA" id="ARBA00004651"/>
    </source>
</evidence>
<dbReference type="PANTHER" id="PTHR21716:SF53">
    <property type="entry name" value="PERMEASE PERM-RELATED"/>
    <property type="match status" value="1"/>
</dbReference>
<evidence type="ECO:0000256" key="3">
    <source>
        <dbReference type="ARBA" id="ARBA00022448"/>
    </source>
</evidence>
<feature type="transmembrane region" description="Helical" evidence="8">
    <location>
        <begin position="311"/>
        <end position="341"/>
    </location>
</feature>
<keyword evidence="7 8" id="KW-0472">Membrane</keyword>
<keyword evidence="4" id="KW-1003">Cell membrane</keyword>
<feature type="transmembrane region" description="Helical" evidence="8">
    <location>
        <begin position="218"/>
        <end position="235"/>
    </location>
</feature>
<dbReference type="PANTHER" id="PTHR21716">
    <property type="entry name" value="TRANSMEMBRANE PROTEIN"/>
    <property type="match status" value="1"/>
</dbReference>
<evidence type="ECO:0000256" key="5">
    <source>
        <dbReference type="ARBA" id="ARBA00022692"/>
    </source>
</evidence>
<reference evidence="9 10" key="1">
    <citation type="submission" date="2023-03" db="EMBL/GenBank/DDBJ databases">
        <title>Bacillus Genome Sequencing.</title>
        <authorList>
            <person name="Dunlap C."/>
        </authorList>
    </citation>
    <scope>NUCLEOTIDE SEQUENCE [LARGE SCALE GENOMIC DNA]</scope>
    <source>
        <strain evidence="9 10">B-23453</strain>
    </source>
</reference>
<feature type="transmembrane region" description="Helical" evidence="8">
    <location>
        <begin position="67"/>
        <end position="87"/>
    </location>
</feature>
<feature type="transmembrane region" description="Helical" evidence="8">
    <location>
        <begin position="7"/>
        <end position="25"/>
    </location>
</feature>
<name>A0ABU6MKD6_9BACI</name>
<evidence type="ECO:0000256" key="6">
    <source>
        <dbReference type="ARBA" id="ARBA00022989"/>
    </source>
</evidence>
<dbReference type="EMBL" id="JARMAB010000014">
    <property type="protein sequence ID" value="MED1203702.1"/>
    <property type="molecule type" value="Genomic_DNA"/>
</dbReference>
<dbReference type="Pfam" id="PF01594">
    <property type="entry name" value="AI-2E_transport"/>
    <property type="match status" value="1"/>
</dbReference>
<keyword evidence="5 8" id="KW-0812">Transmembrane</keyword>
<comment type="caution">
    <text evidence="9">The sequence shown here is derived from an EMBL/GenBank/DDBJ whole genome shotgun (WGS) entry which is preliminary data.</text>
</comment>
<keyword evidence="6 8" id="KW-1133">Transmembrane helix</keyword>